<dbReference type="Proteomes" id="UP000582837">
    <property type="component" value="Unassembled WGS sequence"/>
</dbReference>
<dbReference type="InterPro" id="IPR042217">
    <property type="entry name" value="T4SS_VirB10/TrbI"/>
</dbReference>
<reference evidence="7 8" key="1">
    <citation type="submission" date="2020-08" db="EMBL/GenBank/DDBJ databases">
        <title>Genomic Encyclopedia of Type Strains, Phase IV (KMG-IV): sequencing the most valuable type-strain genomes for metagenomic binning, comparative biology and taxonomic classification.</title>
        <authorList>
            <person name="Goeker M."/>
        </authorList>
    </citation>
    <scope>NUCLEOTIDE SEQUENCE [LARGE SCALE GENOMIC DNA]</scope>
    <source>
        <strain evidence="7 8">DSM 29007</strain>
    </source>
</reference>
<comment type="caution">
    <text evidence="7">The sequence shown here is derived from an EMBL/GenBank/DDBJ whole genome shotgun (WGS) entry which is preliminary data.</text>
</comment>
<keyword evidence="4" id="KW-1133">Transmembrane helix</keyword>
<dbReference type="GO" id="GO:0016020">
    <property type="term" value="C:membrane"/>
    <property type="evidence" value="ECO:0007669"/>
    <property type="project" value="UniProtKB-SubCell"/>
</dbReference>
<feature type="region of interest" description="Disordered" evidence="6">
    <location>
        <begin position="185"/>
        <end position="208"/>
    </location>
</feature>
<gene>
    <name evidence="7" type="ORF">HNQ61_002045</name>
</gene>
<keyword evidence="5" id="KW-0472">Membrane</keyword>
<feature type="region of interest" description="Disordered" evidence="6">
    <location>
        <begin position="358"/>
        <end position="378"/>
    </location>
</feature>
<evidence type="ECO:0000313" key="8">
    <source>
        <dbReference type="Proteomes" id="UP000582837"/>
    </source>
</evidence>
<dbReference type="CDD" id="cd16429">
    <property type="entry name" value="VirB10"/>
    <property type="match status" value="1"/>
</dbReference>
<keyword evidence="8" id="KW-1185">Reference proteome</keyword>
<evidence type="ECO:0000256" key="3">
    <source>
        <dbReference type="ARBA" id="ARBA00022692"/>
    </source>
</evidence>
<dbReference type="InterPro" id="IPR005498">
    <property type="entry name" value="T4SS_VirB10/TraB/TrbI"/>
</dbReference>
<dbReference type="AlphaFoldDB" id="A0A841GXH4"/>
<evidence type="ECO:0000256" key="4">
    <source>
        <dbReference type="ARBA" id="ARBA00022989"/>
    </source>
</evidence>
<protein>
    <submittedName>
        <fullName evidence="7">Type IV secretion system protein VirB10</fullName>
    </submittedName>
</protein>
<evidence type="ECO:0000313" key="7">
    <source>
        <dbReference type="EMBL" id="MBB6070426.1"/>
    </source>
</evidence>
<comment type="similarity">
    <text evidence="2">Belongs to the TrbI/VirB10 family.</text>
</comment>
<dbReference type="Pfam" id="PF03743">
    <property type="entry name" value="TrbI"/>
    <property type="match status" value="1"/>
</dbReference>
<dbReference type="Gene3D" id="2.40.128.260">
    <property type="entry name" value="Type IV secretion system, VirB10/TraB/TrbI"/>
    <property type="match status" value="1"/>
</dbReference>
<sequence length="442" mass="44735">MNQRARARQTMPAEGEDSTAVAIDARDEPAPERAAWADPVQARQLAGDTLPAVPGTPTAVDAGEYVPLGRELQSGEDAENGERDGRGSGGDVSFPVAEGSGAAAPVGAITDAPPLTPADVRRAAYQRAVASRRLRVGARAESAGAESGDTTATSPAPWSGSGSEQVGEGAAGELRPYGAAEIEEDRRAAEKAGEQLSEPAARAGSVPDGAARATFASFSTRPCRRGERVLSAGMVITATLASSINSEAAGPVLARIGRDVYDAALRCVILPAGSLLVGRYPEGLGPGGERLVVVWEQVVLGDGRTWMLPSLPAADRQGRMGIAGDVDRRTREILEAAALLSAFGAAIAYASPAEGQAAGGGPGGYPAAPSAGDRATSAATEPFRNAGTRLLDRAAGIRPVLGTGPGEPITVIVPRNVDLDRPAAPPPADSAVSRAAPAAADA</sequence>
<name>A0A841GXH4_9BACT</name>
<organism evidence="7 8">
    <name type="scientific">Longimicrobium terrae</name>
    <dbReference type="NCBI Taxonomy" id="1639882"/>
    <lineage>
        <taxon>Bacteria</taxon>
        <taxon>Pseudomonadati</taxon>
        <taxon>Gemmatimonadota</taxon>
        <taxon>Longimicrobiia</taxon>
        <taxon>Longimicrobiales</taxon>
        <taxon>Longimicrobiaceae</taxon>
        <taxon>Longimicrobium</taxon>
    </lineage>
</organism>
<feature type="region of interest" description="Disordered" evidence="6">
    <location>
        <begin position="418"/>
        <end position="442"/>
    </location>
</feature>
<feature type="compositionally biased region" description="Low complexity" evidence="6">
    <location>
        <begin position="429"/>
        <end position="442"/>
    </location>
</feature>
<dbReference type="EMBL" id="JACHIA010000004">
    <property type="protein sequence ID" value="MBB6070426.1"/>
    <property type="molecule type" value="Genomic_DNA"/>
</dbReference>
<evidence type="ECO:0000256" key="6">
    <source>
        <dbReference type="SAM" id="MobiDB-lite"/>
    </source>
</evidence>
<keyword evidence="3" id="KW-0812">Transmembrane</keyword>
<evidence type="ECO:0000256" key="1">
    <source>
        <dbReference type="ARBA" id="ARBA00004167"/>
    </source>
</evidence>
<evidence type="ECO:0000256" key="5">
    <source>
        <dbReference type="ARBA" id="ARBA00023136"/>
    </source>
</evidence>
<comment type="subcellular location">
    <subcellularLocation>
        <location evidence="1">Membrane</location>
        <topology evidence="1">Single-pass membrane protein</topology>
    </subcellularLocation>
</comment>
<feature type="compositionally biased region" description="Low complexity" evidence="6">
    <location>
        <begin position="137"/>
        <end position="148"/>
    </location>
</feature>
<proteinExistence type="inferred from homology"/>
<dbReference type="RefSeq" id="WP_170035807.1">
    <property type="nucleotide sequence ID" value="NZ_JABDTL010000001.1"/>
</dbReference>
<evidence type="ECO:0000256" key="2">
    <source>
        <dbReference type="ARBA" id="ARBA00010265"/>
    </source>
</evidence>
<feature type="region of interest" description="Disordered" evidence="6">
    <location>
        <begin position="1"/>
        <end position="99"/>
    </location>
</feature>
<feature type="region of interest" description="Disordered" evidence="6">
    <location>
        <begin position="135"/>
        <end position="170"/>
    </location>
</feature>
<feature type="compositionally biased region" description="Polar residues" evidence="6">
    <location>
        <begin position="149"/>
        <end position="164"/>
    </location>
</feature>
<accession>A0A841GXH4</accession>